<gene>
    <name evidence="1" type="ORF">HU200_059085</name>
</gene>
<protein>
    <submittedName>
        <fullName evidence="1">Uncharacterized protein</fullName>
    </submittedName>
</protein>
<proteinExistence type="predicted"/>
<dbReference type="AlphaFoldDB" id="A0A835AGR0"/>
<keyword evidence="2" id="KW-1185">Reference proteome</keyword>
<organism evidence="1 2">
    <name type="scientific">Digitaria exilis</name>
    <dbReference type="NCBI Taxonomy" id="1010633"/>
    <lineage>
        <taxon>Eukaryota</taxon>
        <taxon>Viridiplantae</taxon>
        <taxon>Streptophyta</taxon>
        <taxon>Embryophyta</taxon>
        <taxon>Tracheophyta</taxon>
        <taxon>Spermatophyta</taxon>
        <taxon>Magnoliopsida</taxon>
        <taxon>Liliopsida</taxon>
        <taxon>Poales</taxon>
        <taxon>Poaceae</taxon>
        <taxon>PACMAD clade</taxon>
        <taxon>Panicoideae</taxon>
        <taxon>Panicodae</taxon>
        <taxon>Paniceae</taxon>
        <taxon>Anthephorinae</taxon>
        <taxon>Digitaria</taxon>
    </lineage>
</organism>
<sequence>MPFYQDTLDLRVFQDVEKRELQRTRLDLVCLHDVLFGAGAMDPATGRMLRINGYLDDPTALAVPRRLTCTRPSACSTSPSRSPR</sequence>
<evidence type="ECO:0000313" key="1">
    <source>
        <dbReference type="EMBL" id="KAF8658623.1"/>
    </source>
</evidence>
<dbReference type="OrthoDB" id="674743at2759"/>
<dbReference type="Proteomes" id="UP000636709">
    <property type="component" value="Unassembled WGS sequence"/>
</dbReference>
<accession>A0A835AGR0</accession>
<name>A0A835AGR0_9POAL</name>
<comment type="caution">
    <text evidence="1">The sequence shown here is derived from an EMBL/GenBank/DDBJ whole genome shotgun (WGS) entry which is preliminary data.</text>
</comment>
<evidence type="ECO:0000313" key="2">
    <source>
        <dbReference type="Proteomes" id="UP000636709"/>
    </source>
</evidence>
<dbReference type="EMBL" id="JACEFO010002479">
    <property type="protein sequence ID" value="KAF8658623.1"/>
    <property type="molecule type" value="Genomic_DNA"/>
</dbReference>
<reference evidence="1" key="1">
    <citation type="submission" date="2020-07" db="EMBL/GenBank/DDBJ databases">
        <title>Genome sequence and genetic diversity analysis of an under-domesticated orphan crop, white fonio (Digitaria exilis).</title>
        <authorList>
            <person name="Bennetzen J.L."/>
            <person name="Chen S."/>
            <person name="Ma X."/>
            <person name="Wang X."/>
            <person name="Yssel A.E.J."/>
            <person name="Chaluvadi S.R."/>
            <person name="Johnson M."/>
            <person name="Gangashetty P."/>
            <person name="Hamidou F."/>
            <person name="Sanogo M.D."/>
            <person name="Zwaenepoel A."/>
            <person name="Wallace J."/>
            <person name="Van De Peer Y."/>
            <person name="Van Deynze A."/>
        </authorList>
    </citation>
    <scope>NUCLEOTIDE SEQUENCE</scope>
    <source>
        <tissue evidence="1">Leaves</tissue>
    </source>
</reference>